<keyword evidence="2" id="KW-0808">Transferase</keyword>
<dbReference type="EMBL" id="ATLK01000002">
    <property type="protein sequence ID" value="KFF30544.1"/>
    <property type="molecule type" value="Genomic_DNA"/>
</dbReference>
<dbReference type="EC" id="6.3.5.2" evidence="2"/>
<protein>
    <submittedName>
        <fullName evidence="2">Amidotransferase</fullName>
        <ecNumber evidence="2">6.3.5.2</ecNumber>
    </submittedName>
</protein>
<dbReference type="RefSeq" id="WP_044088034.1">
    <property type="nucleotide sequence ID" value="NZ_ATLK01000002.1"/>
</dbReference>
<dbReference type="GO" id="GO:0003922">
    <property type="term" value="F:GMP synthase (glutamine-hydrolyzing) activity"/>
    <property type="evidence" value="ECO:0007669"/>
    <property type="project" value="UniProtKB-EC"/>
</dbReference>
<dbReference type="InterPro" id="IPR017926">
    <property type="entry name" value="GATASE"/>
</dbReference>
<evidence type="ECO:0000313" key="2">
    <source>
        <dbReference type="EMBL" id="KFF30544.1"/>
    </source>
</evidence>
<evidence type="ECO:0000259" key="1">
    <source>
        <dbReference type="Pfam" id="PF00117"/>
    </source>
</evidence>
<accession>A0A086BNN0</accession>
<evidence type="ECO:0000313" key="3">
    <source>
        <dbReference type="Proteomes" id="UP000028730"/>
    </source>
</evidence>
<dbReference type="OrthoDB" id="5196541at2"/>
<reference evidence="2 3" key="1">
    <citation type="journal article" date="2014" name="Appl. Environ. Microbiol.">
        <title>Genomic encyclopedia of type strains of the genus Bifidobacterium.</title>
        <authorList>
            <person name="Milani C."/>
            <person name="Lugli G.A."/>
            <person name="Duranti S."/>
            <person name="Turroni F."/>
            <person name="Bottacini F."/>
            <person name="Mangifesta M."/>
            <person name="Sanchez B."/>
            <person name="Viappiani A."/>
            <person name="Mancabelli L."/>
            <person name="Taminiau B."/>
            <person name="Delcenserie V."/>
            <person name="Barrangou R."/>
            <person name="Margolles A."/>
            <person name="van Sinderen D."/>
            <person name="Ventura M."/>
        </authorList>
    </citation>
    <scope>NUCLEOTIDE SEQUENCE [LARGE SCALE GENOMIC DNA]</scope>
    <source>
        <strain evidence="2 3">DSM 19703</strain>
    </source>
</reference>
<keyword evidence="2" id="KW-0436">Ligase</keyword>
<dbReference type="CDD" id="cd01741">
    <property type="entry name" value="GATase1_1"/>
    <property type="match status" value="1"/>
</dbReference>
<dbReference type="SUPFAM" id="SSF52317">
    <property type="entry name" value="Class I glutamine amidotransferase-like"/>
    <property type="match status" value="1"/>
</dbReference>
<dbReference type="Gene3D" id="3.40.50.880">
    <property type="match status" value="1"/>
</dbReference>
<keyword evidence="3" id="KW-1185">Reference proteome</keyword>
<dbReference type="PROSITE" id="PS51273">
    <property type="entry name" value="GATASE_TYPE_1"/>
    <property type="match status" value="1"/>
</dbReference>
<dbReference type="Pfam" id="PF00117">
    <property type="entry name" value="GATase"/>
    <property type="match status" value="1"/>
</dbReference>
<dbReference type="GO" id="GO:0005829">
    <property type="term" value="C:cytosol"/>
    <property type="evidence" value="ECO:0007669"/>
    <property type="project" value="TreeGrafter"/>
</dbReference>
<dbReference type="InterPro" id="IPR029062">
    <property type="entry name" value="Class_I_gatase-like"/>
</dbReference>
<dbReference type="eggNOG" id="COG0518">
    <property type="taxonomic scope" value="Bacteria"/>
</dbReference>
<dbReference type="PRINTS" id="PR00097">
    <property type="entry name" value="ANTSNTHASEII"/>
</dbReference>
<proteinExistence type="predicted"/>
<feature type="domain" description="Glutamine amidotransferase" evidence="1">
    <location>
        <begin position="40"/>
        <end position="181"/>
    </location>
</feature>
<dbReference type="STRING" id="1341695.BBOMB_1399"/>
<comment type="caution">
    <text evidence="2">The sequence shown here is derived from an EMBL/GenBank/DDBJ whole genome shotgun (WGS) entry which is preliminary data.</text>
</comment>
<gene>
    <name evidence="2" type="ORF">BBOMB_1399</name>
</gene>
<dbReference type="GO" id="GO:0016740">
    <property type="term" value="F:transferase activity"/>
    <property type="evidence" value="ECO:0007669"/>
    <property type="project" value="UniProtKB-KW"/>
</dbReference>
<dbReference type="PANTHER" id="PTHR42695:SF5">
    <property type="entry name" value="GLUTAMINE AMIDOTRANSFERASE YLR126C-RELATED"/>
    <property type="match status" value="1"/>
</dbReference>
<dbReference type="AlphaFoldDB" id="A0A086BNN0"/>
<sequence>MTLSKALIVQHVPWEKPGRILDSFDDCGLASQTINILENGKSEIPDIADISGLVIMGGPMGALDVGTYPGLRIEAKLVRKAVRAEIPVLGVCLGHQIIATALGGELEHGKRQEIGFAPITKVGSHEYFSMWDKQLQVLHWHGDKVTLPEGAQLLASSSDTENQAFVYKTALGMQFHMEVTAALLEEWLSEPRMTEGLKKSQVKKIREDYERYVPGMQALADQVFGSFAARCKTYAQAEE</sequence>
<dbReference type="InterPro" id="IPR044992">
    <property type="entry name" value="ChyE-like"/>
</dbReference>
<dbReference type="Proteomes" id="UP000028730">
    <property type="component" value="Unassembled WGS sequence"/>
</dbReference>
<dbReference type="PANTHER" id="PTHR42695">
    <property type="entry name" value="GLUTAMINE AMIDOTRANSFERASE YLR126C-RELATED"/>
    <property type="match status" value="1"/>
</dbReference>
<organism evidence="2 3">
    <name type="scientific">Bifidobacterium bombi DSM 19703</name>
    <dbReference type="NCBI Taxonomy" id="1341695"/>
    <lineage>
        <taxon>Bacteria</taxon>
        <taxon>Bacillati</taxon>
        <taxon>Actinomycetota</taxon>
        <taxon>Actinomycetes</taxon>
        <taxon>Bifidobacteriales</taxon>
        <taxon>Bifidobacteriaceae</taxon>
        <taxon>Bifidobacterium</taxon>
    </lineage>
</organism>
<dbReference type="PRINTS" id="PR00096">
    <property type="entry name" value="GATASE"/>
</dbReference>
<name>A0A086BNN0_9BIFI</name>